<protein>
    <submittedName>
        <fullName evidence="1">Uncharacterized protein</fullName>
    </submittedName>
</protein>
<proteinExistence type="predicted"/>
<dbReference type="EMBL" id="LR134162">
    <property type="protein sequence ID" value="VEB08233.1"/>
    <property type="molecule type" value="Genomic_DNA"/>
</dbReference>
<evidence type="ECO:0000313" key="1">
    <source>
        <dbReference type="EMBL" id="VEB08233.1"/>
    </source>
</evidence>
<reference evidence="1 2" key="1">
    <citation type="submission" date="2018-12" db="EMBL/GenBank/DDBJ databases">
        <authorList>
            <consortium name="Pathogen Informatics"/>
        </authorList>
    </citation>
    <scope>NUCLEOTIDE SEQUENCE [LARGE SCALE GENOMIC DNA]</scope>
    <source>
        <strain evidence="1 2">NCTC13635</strain>
    </source>
</reference>
<gene>
    <name evidence="1" type="ORF">NCTC13635_07394</name>
</gene>
<evidence type="ECO:0000313" key="2">
    <source>
        <dbReference type="Proteomes" id="UP000282433"/>
    </source>
</evidence>
<organism evidence="1 2">
    <name type="scientific">Klebsiella pneumoniae</name>
    <dbReference type="NCBI Taxonomy" id="573"/>
    <lineage>
        <taxon>Bacteria</taxon>
        <taxon>Pseudomonadati</taxon>
        <taxon>Pseudomonadota</taxon>
        <taxon>Gammaproteobacteria</taxon>
        <taxon>Enterobacterales</taxon>
        <taxon>Enterobacteriaceae</taxon>
        <taxon>Klebsiella/Raoultella group</taxon>
        <taxon>Klebsiella</taxon>
        <taxon>Klebsiella pneumoniae complex</taxon>
    </lineage>
</organism>
<accession>A0A3S4IZ76</accession>
<sequence length="39" mass="4064">MDGRTIGRLTEVITCSGVAPTVRAASSTSEPTLRSAEEI</sequence>
<dbReference type="AlphaFoldDB" id="A0A3S4IZ76"/>
<dbReference type="Proteomes" id="UP000282433">
    <property type="component" value="Chromosome"/>
</dbReference>
<name>A0A3S4IZ76_KLEPN</name>